<reference evidence="3 4" key="1">
    <citation type="journal article" date="2021" name="DNA Res.">
        <title>Genome analysis of Candida subhashii reveals its hybrid nature and dual mitochondrial genome conformations.</title>
        <authorList>
            <person name="Mixao V."/>
            <person name="Hegedusova E."/>
            <person name="Saus E."/>
            <person name="Pryszcz L.P."/>
            <person name="Cillingova A."/>
            <person name="Nosek J."/>
            <person name="Gabaldon T."/>
        </authorList>
    </citation>
    <scope>NUCLEOTIDE SEQUENCE [LARGE SCALE GENOMIC DNA]</scope>
    <source>
        <strain evidence="3 4">CBS 10753</strain>
    </source>
</reference>
<sequence length="253" mass="26299">MSIQLGISSSFLVLSLAGLASSINLGGFDNELDYLSTKDETTKNTITQSNDYKQVENENKDVTAGQETYDVNRVSIPSVNNNDGSIFIITGSVPVGEILSGPGTTTTQPPTLAASATQIANTQVANTAAPAANPIQSTAPEAINTQAESNGNPDNNGQGGGSFNQWGFTGTQSVWNTQTFNQWGFTGSQSVWEPATASGTRQTGVSNSAATQTGATRTNAAVPVGVFDSKENSWKKKALIAGIVAVSLFLNVN</sequence>
<proteinExistence type="predicted"/>
<comment type="caution">
    <text evidence="3">The sequence shown here is derived from an EMBL/GenBank/DDBJ whole genome shotgun (WGS) entry which is preliminary data.</text>
</comment>
<organism evidence="3 4">
    <name type="scientific">[Candida] subhashii</name>
    <dbReference type="NCBI Taxonomy" id="561895"/>
    <lineage>
        <taxon>Eukaryota</taxon>
        <taxon>Fungi</taxon>
        <taxon>Dikarya</taxon>
        <taxon>Ascomycota</taxon>
        <taxon>Saccharomycotina</taxon>
        <taxon>Pichiomycetes</taxon>
        <taxon>Debaryomycetaceae</taxon>
        <taxon>Spathaspora</taxon>
    </lineage>
</organism>
<evidence type="ECO:0000256" key="1">
    <source>
        <dbReference type="SAM" id="MobiDB-lite"/>
    </source>
</evidence>
<accession>A0A8J5QGT7</accession>
<dbReference type="AlphaFoldDB" id="A0A8J5QGT7"/>
<evidence type="ECO:0000256" key="2">
    <source>
        <dbReference type="SAM" id="SignalP"/>
    </source>
</evidence>
<evidence type="ECO:0000313" key="3">
    <source>
        <dbReference type="EMBL" id="KAG7664386.1"/>
    </source>
</evidence>
<feature type="region of interest" description="Disordered" evidence="1">
    <location>
        <begin position="145"/>
        <end position="168"/>
    </location>
</feature>
<feature type="chain" id="PRO_5035270200" evidence="2">
    <location>
        <begin position="23"/>
        <end position="253"/>
    </location>
</feature>
<dbReference type="GeneID" id="73468860"/>
<dbReference type="EMBL" id="JAGSYN010000094">
    <property type="protein sequence ID" value="KAG7664386.1"/>
    <property type="molecule type" value="Genomic_DNA"/>
</dbReference>
<keyword evidence="4" id="KW-1185">Reference proteome</keyword>
<feature type="signal peptide" evidence="2">
    <location>
        <begin position="1"/>
        <end position="22"/>
    </location>
</feature>
<gene>
    <name evidence="3" type="ORF">J8A68_002059</name>
</gene>
<keyword evidence="2" id="KW-0732">Signal</keyword>
<protein>
    <submittedName>
        <fullName evidence="3">Uncharacterized protein</fullName>
    </submittedName>
</protein>
<dbReference type="OrthoDB" id="4095264at2759"/>
<dbReference type="RefSeq" id="XP_049264618.1">
    <property type="nucleotide sequence ID" value="XM_049405770.1"/>
</dbReference>
<evidence type="ECO:0000313" key="4">
    <source>
        <dbReference type="Proteomes" id="UP000694255"/>
    </source>
</evidence>
<dbReference type="Proteomes" id="UP000694255">
    <property type="component" value="Unassembled WGS sequence"/>
</dbReference>
<feature type="region of interest" description="Disordered" evidence="1">
    <location>
        <begin position="195"/>
        <end position="214"/>
    </location>
</feature>
<name>A0A8J5QGT7_9ASCO</name>